<feature type="compositionally biased region" description="Gly residues" evidence="1">
    <location>
        <begin position="104"/>
        <end position="114"/>
    </location>
</feature>
<reference evidence="3" key="1">
    <citation type="journal article" date="2005" name="Nature">
        <title>The map-based sequence of the rice genome.</title>
        <authorList>
            <consortium name="International rice genome sequencing project (IRGSP)"/>
            <person name="Matsumoto T."/>
            <person name="Wu J."/>
            <person name="Kanamori H."/>
            <person name="Katayose Y."/>
            <person name="Fujisawa M."/>
            <person name="Namiki N."/>
            <person name="Mizuno H."/>
            <person name="Yamamoto K."/>
            <person name="Antonio B.A."/>
            <person name="Baba T."/>
            <person name="Sakata K."/>
            <person name="Nagamura Y."/>
            <person name="Aoki H."/>
            <person name="Arikawa K."/>
            <person name="Arita K."/>
            <person name="Bito T."/>
            <person name="Chiden Y."/>
            <person name="Fujitsuka N."/>
            <person name="Fukunaka R."/>
            <person name="Hamada M."/>
            <person name="Harada C."/>
            <person name="Hayashi A."/>
            <person name="Hijishita S."/>
            <person name="Honda M."/>
            <person name="Hosokawa S."/>
            <person name="Ichikawa Y."/>
            <person name="Idonuma A."/>
            <person name="Iijima M."/>
            <person name="Ikeda M."/>
            <person name="Ikeno M."/>
            <person name="Ito K."/>
            <person name="Ito S."/>
            <person name="Ito T."/>
            <person name="Ito Y."/>
            <person name="Ito Y."/>
            <person name="Iwabuchi A."/>
            <person name="Kamiya K."/>
            <person name="Karasawa W."/>
            <person name="Kurita K."/>
            <person name="Katagiri S."/>
            <person name="Kikuta A."/>
            <person name="Kobayashi H."/>
            <person name="Kobayashi N."/>
            <person name="Machita K."/>
            <person name="Maehara T."/>
            <person name="Masukawa M."/>
            <person name="Mizubayashi T."/>
            <person name="Mukai Y."/>
            <person name="Nagasaki H."/>
            <person name="Nagata Y."/>
            <person name="Naito S."/>
            <person name="Nakashima M."/>
            <person name="Nakama Y."/>
            <person name="Nakamichi Y."/>
            <person name="Nakamura M."/>
            <person name="Meguro A."/>
            <person name="Negishi M."/>
            <person name="Ohta I."/>
            <person name="Ohta T."/>
            <person name="Okamoto M."/>
            <person name="Ono N."/>
            <person name="Saji S."/>
            <person name="Sakaguchi M."/>
            <person name="Sakai K."/>
            <person name="Shibata M."/>
            <person name="Shimokawa T."/>
            <person name="Song J."/>
            <person name="Takazaki Y."/>
            <person name="Terasawa K."/>
            <person name="Tsugane M."/>
            <person name="Tsuji K."/>
            <person name="Ueda S."/>
            <person name="Waki K."/>
            <person name="Yamagata H."/>
            <person name="Yamamoto M."/>
            <person name="Yamamoto S."/>
            <person name="Yamane H."/>
            <person name="Yoshiki S."/>
            <person name="Yoshihara R."/>
            <person name="Yukawa K."/>
            <person name="Zhong H."/>
            <person name="Yano M."/>
            <person name="Yuan Q."/>
            <person name="Ouyang S."/>
            <person name="Liu J."/>
            <person name="Jones K.M."/>
            <person name="Gansberger K."/>
            <person name="Moffat K."/>
            <person name="Hill J."/>
            <person name="Bera J."/>
            <person name="Fadrosh D."/>
            <person name="Jin S."/>
            <person name="Johri S."/>
            <person name="Kim M."/>
            <person name="Overton L."/>
            <person name="Reardon M."/>
            <person name="Tsitrin T."/>
            <person name="Vuong H."/>
            <person name="Weaver B."/>
            <person name="Ciecko A."/>
            <person name="Tallon L."/>
            <person name="Jackson J."/>
            <person name="Pai G."/>
            <person name="Aken S.V."/>
            <person name="Utterback T."/>
            <person name="Reidmuller S."/>
            <person name="Feldblyum T."/>
            <person name="Hsiao J."/>
            <person name="Zismann V."/>
            <person name="Iobst S."/>
            <person name="de Vazeille A.R."/>
            <person name="Buell C.R."/>
            <person name="Ying K."/>
            <person name="Li Y."/>
            <person name="Lu T."/>
            <person name="Huang Y."/>
            <person name="Zhao Q."/>
            <person name="Feng Q."/>
            <person name="Zhang L."/>
            <person name="Zhu J."/>
            <person name="Weng Q."/>
            <person name="Mu J."/>
            <person name="Lu Y."/>
            <person name="Fan D."/>
            <person name="Liu Y."/>
            <person name="Guan J."/>
            <person name="Zhang Y."/>
            <person name="Yu S."/>
            <person name="Liu X."/>
            <person name="Zhang Y."/>
            <person name="Hong G."/>
            <person name="Han B."/>
            <person name="Choisne N."/>
            <person name="Demange N."/>
            <person name="Orjeda G."/>
            <person name="Samain S."/>
            <person name="Cattolico L."/>
            <person name="Pelletier E."/>
            <person name="Couloux A."/>
            <person name="Segurens B."/>
            <person name="Wincker P."/>
            <person name="D'Hont A."/>
            <person name="Scarpelli C."/>
            <person name="Weissenbach J."/>
            <person name="Salanoubat M."/>
            <person name="Quetier F."/>
            <person name="Yu Y."/>
            <person name="Kim H.R."/>
            <person name="Rambo T."/>
            <person name="Currie J."/>
            <person name="Collura K."/>
            <person name="Luo M."/>
            <person name="Yang T."/>
            <person name="Ammiraju J.S.S."/>
            <person name="Engler F."/>
            <person name="Soderlund C."/>
            <person name="Wing R.A."/>
            <person name="Palmer L.E."/>
            <person name="de la Bastide M."/>
            <person name="Spiegel L."/>
            <person name="Nascimento L."/>
            <person name="Zutavern T."/>
            <person name="O'Shaughnessy A."/>
            <person name="Dike S."/>
            <person name="Dedhia N."/>
            <person name="Preston R."/>
            <person name="Balija V."/>
            <person name="McCombie W.R."/>
            <person name="Chow T."/>
            <person name="Chen H."/>
            <person name="Chung M."/>
            <person name="Chen C."/>
            <person name="Shaw J."/>
            <person name="Wu H."/>
            <person name="Hsiao K."/>
            <person name="Chao Y."/>
            <person name="Chu M."/>
            <person name="Cheng C."/>
            <person name="Hour A."/>
            <person name="Lee P."/>
            <person name="Lin S."/>
            <person name="Lin Y."/>
            <person name="Liou J."/>
            <person name="Liu S."/>
            <person name="Hsing Y."/>
            <person name="Raghuvanshi S."/>
            <person name="Mohanty A."/>
            <person name="Bharti A.K."/>
            <person name="Gaur A."/>
            <person name="Gupta V."/>
            <person name="Kumar D."/>
            <person name="Ravi V."/>
            <person name="Vij S."/>
            <person name="Kapur A."/>
            <person name="Khurana P."/>
            <person name="Khurana P."/>
            <person name="Khurana J.P."/>
            <person name="Tyagi A.K."/>
            <person name="Gaikwad K."/>
            <person name="Singh A."/>
            <person name="Dalal V."/>
            <person name="Srivastava S."/>
            <person name="Dixit A."/>
            <person name="Pal A.K."/>
            <person name="Ghazi I.A."/>
            <person name="Yadav M."/>
            <person name="Pandit A."/>
            <person name="Bhargava A."/>
            <person name="Sureshbabu K."/>
            <person name="Batra K."/>
            <person name="Sharma T.R."/>
            <person name="Mohapatra T."/>
            <person name="Singh N.K."/>
            <person name="Messing J."/>
            <person name="Nelson A.B."/>
            <person name="Fuks G."/>
            <person name="Kavchok S."/>
            <person name="Keizer G."/>
            <person name="Linton E."/>
            <person name="Llaca V."/>
            <person name="Song R."/>
            <person name="Tanyolac B."/>
            <person name="Young S."/>
            <person name="Ho-Il K."/>
            <person name="Hahn J.H."/>
            <person name="Sangsakoo G."/>
            <person name="Vanavichit A."/>
            <person name="de Mattos Luiz.A.T."/>
            <person name="Zimmer P.D."/>
            <person name="Malone G."/>
            <person name="Dellagostin O."/>
            <person name="de Oliveira A.C."/>
            <person name="Bevan M."/>
            <person name="Bancroft I."/>
            <person name="Minx P."/>
            <person name="Cordum H."/>
            <person name="Wilson R."/>
            <person name="Cheng Z."/>
            <person name="Jin W."/>
            <person name="Jiang J."/>
            <person name="Leong S.A."/>
            <person name="Iwama H."/>
            <person name="Gojobori T."/>
            <person name="Itoh T."/>
            <person name="Niimura Y."/>
            <person name="Fujii Y."/>
            <person name="Habara T."/>
            <person name="Sakai H."/>
            <person name="Sato Y."/>
            <person name="Wilson G."/>
            <person name="Kumar K."/>
            <person name="McCouch S."/>
            <person name="Juretic N."/>
            <person name="Hoen D."/>
            <person name="Wright S."/>
            <person name="Bruskiewich R."/>
            <person name="Bureau T."/>
            <person name="Miyao A."/>
            <person name="Hirochika H."/>
            <person name="Nishikawa T."/>
            <person name="Kadowaki K."/>
            <person name="Sugiura M."/>
            <person name="Burr B."/>
            <person name="Sasaki T."/>
        </authorList>
    </citation>
    <scope>NUCLEOTIDE SEQUENCE [LARGE SCALE GENOMIC DNA]</scope>
    <source>
        <strain evidence="3">cv. Nipponbare</strain>
    </source>
</reference>
<feature type="region of interest" description="Disordered" evidence="1">
    <location>
        <begin position="1"/>
        <end position="23"/>
    </location>
</feature>
<feature type="region of interest" description="Disordered" evidence="1">
    <location>
        <begin position="40"/>
        <end position="114"/>
    </location>
</feature>
<feature type="compositionally biased region" description="Basic and acidic residues" evidence="1">
    <location>
        <begin position="87"/>
        <end position="100"/>
    </location>
</feature>
<dbReference type="EMBL" id="AP004459">
    <property type="protein sequence ID" value="BAC75442.1"/>
    <property type="molecule type" value="Genomic_DNA"/>
</dbReference>
<reference evidence="3" key="2">
    <citation type="journal article" date="2008" name="Nucleic Acids Res.">
        <title>The rice annotation project database (RAP-DB): 2008 update.</title>
        <authorList>
            <consortium name="The rice annotation project (RAP)"/>
        </authorList>
    </citation>
    <scope>GENOME REANNOTATION</scope>
    <source>
        <strain evidence="3">cv. Nipponbare</strain>
    </source>
</reference>
<protein>
    <submittedName>
        <fullName evidence="2">Uncharacterized protein</fullName>
    </submittedName>
</protein>
<proteinExistence type="predicted"/>
<accession>Q84QT5</accession>
<organism evidence="2 3">
    <name type="scientific">Oryza sativa subsp. japonica</name>
    <name type="common">Rice</name>
    <dbReference type="NCBI Taxonomy" id="39947"/>
    <lineage>
        <taxon>Eukaryota</taxon>
        <taxon>Viridiplantae</taxon>
        <taxon>Streptophyta</taxon>
        <taxon>Embryophyta</taxon>
        <taxon>Tracheophyta</taxon>
        <taxon>Spermatophyta</taxon>
        <taxon>Magnoliopsida</taxon>
        <taxon>Liliopsida</taxon>
        <taxon>Poales</taxon>
        <taxon>Poaceae</taxon>
        <taxon>BOP clade</taxon>
        <taxon>Oryzoideae</taxon>
        <taxon>Oryzeae</taxon>
        <taxon>Oryzinae</taxon>
        <taxon>Oryza</taxon>
        <taxon>Oryza sativa</taxon>
    </lineage>
</organism>
<dbReference type="Proteomes" id="UP000000763">
    <property type="component" value="Chromosome 8"/>
</dbReference>
<dbReference type="AlphaFoldDB" id="Q84QT5"/>
<evidence type="ECO:0000313" key="3">
    <source>
        <dbReference type="Proteomes" id="UP000000763"/>
    </source>
</evidence>
<evidence type="ECO:0000256" key="1">
    <source>
        <dbReference type="SAM" id="MobiDB-lite"/>
    </source>
</evidence>
<name>Q84QT5_ORYSJ</name>
<evidence type="ECO:0000313" key="2">
    <source>
        <dbReference type="EMBL" id="BAC75442.1"/>
    </source>
</evidence>
<gene>
    <name evidence="2" type="primary">P0410E11.127</name>
</gene>
<sequence length="114" mass="11759">MGNGDKGYRSGPTPVAPEWGNGVGVGLVSVEVVEERLMVAAATPSPGEDRMARRAVSPLPSIRGRRSTAPPAQGSGEVLQQPEAEEEARQGRAGEPRPELQSHGGKGSGGSHQP</sequence>